<evidence type="ECO:0000313" key="1">
    <source>
        <dbReference type="EMBL" id="TKD09141.1"/>
    </source>
</evidence>
<dbReference type="Proteomes" id="UP000309215">
    <property type="component" value="Unassembled WGS sequence"/>
</dbReference>
<dbReference type="NCBIfam" id="NF047593">
    <property type="entry name" value="IS66_ISAeme5_TnpA"/>
    <property type="match status" value="1"/>
</dbReference>
<protein>
    <recommendedName>
        <fullName evidence="3">IS66 family insertion sequence element accessory protein TnpB</fullName>
    </recommendedName>
</protein>
<dbReference type="RefSeq" id="WP_136929250.1">
    <property type="nucleotide sequence ID" value="NZ_SSMQ01000011.1"/>
</dbReference>
<evidence type="ECO:0000313" key="2">
    <source>
        <dbReference type="Proteomes" id="UP000309215"/>
    </source>
</evidence>
<sequence>MATRTTKAERRWRRIVEKWRRSGLPARAFAKRHRISPVTMYWWSSRLGRQDAAQDSEFATAAPTFLPVEIVDDAPSGSVSAKAALEVVLPRGEVIRVPPGADLSQLGRVVAALRGALE</sequence>
<name>A0A4U1JG23_9BACT</name>
<organism evidence="1 2">
    <name type="scientific">Polyangium fumosum</name>
    <dbReference type="NCBI Taxonomy" id="889272"/>
    <lineage>
        <taxon>Bacteria</taxon>
        <taxon>Pseudomonadati</taxon>
        <taxon>Myxococcota</taxon>
        <taxon>Polyangia</taxon>
        <taxon>Polyangiales</taxon>
        <taxon>Polyangiaceae</taxon>
        <taxon>Polyangium</taxon>
    </lineage>
</organism>
<dbReference type="EMBL" id="SSMQ01000011">
    <property type="protein sequence ID" value="TKD09141.1"/>
    <property type="molecule type" value="Genomic_DNA"/>
</dbReference>
<dbReference type="OrthoDB" id="5516233at2"/>
<dbReference type="AlphaFoldDB" id="A0A4U1JG23"/>
<keyword evidence="2" id="KW-1185">Reference proteome</keyword>
<evidence type="ECO:0008006" key="3">
    <source>
        <dbReference type="Google" id="ProtNLM"/>
    </source>
</evidence>
<comment type="caution">
    <text evidence="1">The sequence shown here is derived from an EMBL/GenBank/DDBJ whole genome shotgun (WGS) entry which is preliminary data.</text>
</comment>
<gene>
    <name evidence="1" type="ORF">E8A74_12700</name>
</gene>
<reference evidence="1 2" key="1">
    <citation type="submission" date="2019-04" db="EMBL/GenBank/DDBJ databases">
        <authorList>
            <person name="Li Y."/>
            <person name="Wang J."/>
        </authorList>
    </citation>
    <scope>NUCLEOTIDE SEQUENCE [LARGE SCALE GENOMIC DNA]</scope>
    <source>
        <strain evidence="1 2">DSM 14668</strain>
    </source>
</reference>
<proteinExistence type="predicted"/>
<accession>A0A4U1JG23</accession>